<organism evidence="1">
    <name type="scientific">viral metagenome</name>
    <dbReference type="NCBI Taxonomy" id="1070528"/>
    <lineage>
        <taxon>unclassified sequences</taxon>
        <taxon>metagenomes</taxon>
        <taxon>organismal metagenomes</taxon>
    </lineage>
</organism>
<dbReference type="EMBL" id="MN740920">
    <property type="protein sequence ID" value="QHU17944.1"/>
    <property type="molecule type" value="Genomic_DNA"/>
</dbReference>
<sequence>MFKTILLIGVLIQNTHGFLTNNNGFRQIFFNPKKEPCSDDKKLRYIIDIDGTICTKTKSDYLKTKPIYKNINLFNDLYYQGHEIHYWTARGALSGKVWDWVTICQLRAWNVKYDSLNMGKPHYDVWIDDKAINAYDFVKENENNDPIFKS</sequence>
<evidence type="ECO:0008006" key="2">
    <source>
        <dbReference type="Google" id="ProtNLM"/>
    </source>
</evidence>
<proteinExistence type="predicted"/>
<protein>
    <recommendedName>
        <fullName evidence="2">Phosphoheptose isomerase</fullName>
    </recommendedName>
</protein>
<reference evidence="1" key="1">
    <citation type="journal article" date="2020" name="Nature">
        <title>Giant virus diversity and host interactions through global metagenomics.</title>
        <authorList>
            <person name="Schulz F."/>
            <person name="Roux S."/>
            <person name="Paez-Espino D."/>
            <person name="Jungbluth S."/>
            <person name="Walsh D.A."/>
            <person name="Denef V.J."/>
            <person name="McMahon K.D."/>
            <person name="Konstantinidis K.T."/>
            <person name="Eloe-Fadrosh E.A."/>
            <person name="Kyrpides N.C."/>
            <person name="Woyke T."/>
        </authorList>
    </citation>
    <scope>NUCLEOTIDE SEQUENCE</scope>
    <source>
        <strain evidence="1">GVMAG-S-3300012919-55</strain>
    </source>
</reference>
<evidence type="ECO:0000313" key="1">
    <source>
        <dbReference type="EMBL" id="QHU17944.1"/>
    </source>
</evidence>
<dbReference type="AlphaFoldDB" id="A0A6C0KNK3"/>
<accession>A0A6C0KNK3</accession>
<dbReference type="InterPro" id="IPR023214">
    <property type="entry name" value="HAD_sf"/>
</dbReference>
<dbReference type="SUPFAM" id="SSF56784">
    <property type="entry name" value="HAD-like"/>
    <property type="match status" value="1"/>
</dbReference>
<name>A0A6C0KNK3_9ZZZZ</name>
<dbReference type="InterPro" id="IPR036412">
    <property type="entry name" value="HAD-like_sf"/>
</dbReference>
<dbReference type="Gene3D" id="3.40.50.1000">
    <property type="entry name" value="HAD superfamily/HAD-like"/>
    <property type="match status" value="1"/>
</dbReference>